<sequence>MKIIHLSHTDLDGYGCQYVSKFFLSKRYEMSFYNSNYGKEIEEKFDMILAEIDSSNEKTMIIISDLNLAPAQCDSFAAAIRERSGVKLVLLDHHITGEVCERENAWYYLDDSRCATKICYDFFSGIFGGNERLSALVDTINAVDIWLDDDPRFELGKVCMGAISSAKEINKVMFNTEGMNYIFYMIERFGDFCGVANGHIALDDALHSIKKDFFRKGSDDTLSNLVSRYMVGLLSEAKDEMSVEYRGHKGLVSTNIGDVSVIGNDFLMANSEYDFFINVTSKKTLSFRGNGKVDVSKMAAELVGGGGHANASGGFFAGFRDGYDYAEIRAQIENLIKERTGE</sequence>
<dbReference type="PANTHER" id="PTHR42146:SF1">
    <property type="entry name" value="OLIGORIBONUCLEASE NRNB"/>
    <property type="match status" value="1"/>
</dbReference>
<dbReference type="InterPro" id="IPR052968">
    <property type="entry name" value="Nucleotide_metab_enz"/>
</dbReference>
<evidence type="ECO:0000313" key="1">
    <source>
        <dbReference type="EMBL" id="MDO2409308.1"/>
    </source>
</evidence>
<name>A0ABT8T703_9BACT</name>
<reference evidence="1 2" key="1">
    <citation type="submission" date="2023-06" db="EMBL/GenBank/DDBJ databases">
        <title>Campylobacter magnum sp. nov., isolated from cecal contents of domestic pigs (Sus scrofa domesticus).</title>
        <authorList>
            <person name="Papic B."/>
            <person name="Gruntar I."/>
        </authorList>
    </citation>
    <scope>NUCLEOTIDE SEQUENCE [LARGE SCALE GENOMIC DNA]</scope>
    <source>
        <strain evidence="2">34484-21</strain>
    </source>
</reference>
<gene>
    <name evidence="1" type="ORF">Q2362_04235</name>
</gene>
<dbReference type="InterPro" id="IPR038763">
    <property type="entry name" value="DHH_sf"/>
</dbReference>
<keyword evidence="2" id="KW-1185">Reference proteome</keyword>
<dbReference type="Proteomes" id="UP001171111">
    <property type="component" value="Unassembled WGS sequence"/>
</dbReference>
<accession>A0ABT8T703</accession>
<dbReference type="Gene3D" id="3.10.310.30">
    <property type="match status" value="1"/>
</dbReference>
<proteinExistence type="predicted"/>
<protein>
    <submittedName>
        <fullName evidence="1">3'-to-5' oligoribonuclease B</fullName>
    </submittedName>
</protein>
<organism evidence="1 2">
    <name type="scientific">Campylobacter magnus</name>
    <dbReference type="NCBI Taxonomy" id="3026462"/>
    <lineage>
        <taxon>Bacteria</taxon>
        <taxon>Pseudomonadati</taxon>
        <taxon>Campylobacterota</taxon>
        <taxon>Epsilonproteobacteria</taxon>
        <taxon>Campylobacterales</taxon>
        <taxon>Campylobacteraceae</taxon>
        <taxon>Campylobacter</taxon>
    </lineage>
</organism>
<dbReference type="EMBL" id="JAULJQ010000004">
    <property type="protein sequence ID" value="MDO2409308.1"/>
    <property type="molecule type" value="Genomic_DNA"/>
</dbReference>
<dbReference type="SUPFAM" id="SSF64182">
    <property type="entry name" value="DHH phosphoesterases"/>
    <property type="match status" value="1"/>
</dbReference>
<evidence type="ECO:0000313" key="2">
    <source>
        <dbReference type="Proteomes" id="UP001171111"/>
    </source>
</evidence>
<dbReference type="RefSeq" id="WP_302244176.1">
    <property type="nucleotide sequence ID" value="NZ_JAULJQ010000004.1"/>
</dbReference>
<comment type="caution">
    <text evidence="1">The sequence shown here is derived from an EMBL/GenBank/DDBJ whole genome shotgun (WGS) entry which is preliminary data.</text>
</comment>
<dbReference type="PANTHER" id="PTHR42146">
    <property type="entry name" value="3',5'-CYCLIC-NUCLEOTIDE PHOSPHODIESTERASE"/>
    <property type="match status" value="1"/>
</dbReference>